<evidence type="ECO:0000313" key="2">
    <source>
        <dbReference type="EMBL" id="ACU04213.1"/>
    </source>
</evidence>
<evidence type="ECO:0000256" key="1">
    <source>
        <dbReference type="SAM" id="Phobius"/>
    </source>
</evidence>
<protein>
    <submittedName>
        <fullName evidence="2">Uncharacterized protein</fullName>
    </submittedName>
</protein>
<dbReference type="AlphaFoldDB" id="C6XWR9"/>
<name>C6XWR9_PEDHD</name>
<organism evidence="2 3">
    <name type="scientific">Pedobacter heparinus (strain ATCC 13125 / DSM 2366 / CIP 104194 / JCM 7457 / NBRC 12017 / NCIMB 9290 / NRRL B-14731 / HIM 762-3)</name>
    <dbReference type="NCBI Taxonomy" id="485917"/>
    <lineage>
        <taxon>Bacteria</taxon>
        <taxon>Pseudomonadati</taxon>
        <taxon>Bacteroidota</taxon>
        <taxon>Sphingobacteriia</taxon>
        <taxon>Sphingobacteriales</taxon>
        <taxon>Sphingobacteriaceae</taxon>
        <taxon>Pedobacter</taxon>
    </lineage>
</organism>
<dbReference type="STRING" id="485917.Phep_2008"/>
<dbReference type="EMBL" id="CP001681">
    <property type="protein sequence ID" value="ACU04213.1"/>
    <property type="molecule type" value="Genomic_DNA"/>
</dbReference>
<accession>C6XWR9</accession>
<gene>
    <name evidence="2" type="ordered locus">Phep_2008</name>
</gene>
<reference evidence="2 3" key="1">
    <citation type="journal article" date="2009" name="Stand. Genomic Sci.">
        <title>Complete genome sequence of Pedobacter heparinus type strain (HIM 762-3).</title>
        <authorList>
            <person name="Han C."/>
            <person name="Spring S."/>
            <person name="Lapidus A."/>
            <person name="Del Rio T.G."/>
            <person name="Tice H."/>
            <person name="Copeland A."/>
            <person name="Cheng J.F."/>
            <person name="Lucas S."/>
            <person name="Chen F."/>
            <person name="Nolan M."/>
            <person name="Bruce D."/>
            <person name="Goodwin L."/>
            <person name="Pitluck S."/>
            <person name="Ivanova N."/>
            <person name="Mavromatis K."/>
            <person name="Mikhailova N."/>
            <person name="Pati A."/>
            <person name="Chen A."/>
            <person name="Palaniappan K."/>
            <person name="Land M."/>
            <person name="Hauser L."/>
            <person name="Chang Y.J."/>
            <person name="Jeffries C.C."/>
            <person name="Saunders E."/>
            <person name="Chertkov O."/>
            <person name="Brettin T."/>
            <person name="Goker M."/>
            <person name="Rohde M."/>
            <person name="Bristow J."/>
            <person name="Eisen J.A."/>
            <person name="Markowitz V."/>
            <person name="Hugenholtz P."/>
            <person name="Kyrpides N.C."/>
            <person name="Klenk H.P."/>
            <person name="Detter J.C."/>
        </authorList>
    </citation>
    <scope>NUCLEOTIDE SEQUENCE [LARGE SCALE GENOMIC DNA]</scope>
    <source>
        <strain evidence="3">ATCC 13125 / DSM 2366 / CIP 104194 / JCM 7457 / NBRC 12017 / NCIMB 9290 / NRRL B-14731 / HIM 762-3</strain>
    </source>
</reference>
<keyword evidence="3" id="KW-1185">Reference proteome</keyword>
<evidence type="ECO:0000313" key="3">
    <source>
        <dbReference type="Proteomes" id="UP000000852"/>
    </source>
</evidence>
<sequence>MIAVHVHCNAEINIQIIYLNQNYCKKRYALYGIAAVLLVNEVLYIELIEDRELEQ</sequence>
<dbReference type="HOGENOM" id="CLU_3028191_0_0_10"/>
<proteinExistence type="predicted"/>
<keyword evidence="1" id="KW-0812">Transmembrane</keyword>
<keyword evidence="1" id="KW-0472">Membrane</keyword>
<keyword evidence="1" id="KW-1133">Transmembrane helix</keyword>
<feature type="transmembrane region" description="Helical" evidence="1">
    <location>
        <begin position="28"/>
        <end position="47"/>
    </location>
</feature>
<dbReference type="Proteomes" id="UP000000852">
    <property type="component" value="Chromosome"/>
</dbReference>
<dbReference type="KEGG" id="phe:Phep_2008"/>